<organism evidence="1">
    <name type="scientific">Morris orbivirus</name>
    <dbReference type="NCBI Taxonomy" id="1963252"/>
    <lineage>
        <taxon>Viruses</taxon>
        <taxon>Riboviria</taxon>
        <taxon>Orthornavirae</taxon>
        <taxon>Duplornaviricota</taxon>
        <taxon>Resentoviricetes</taxon>
        <taxon>Reovirales</taxon>
        <taxon>Sedoreoviridae</taxon>
        <taxon>Orbivirus</taxon>
    </lineage>
</organism>
<name>A0A1S6PCZ7_9REOV</name>
<evidence type="ECO:0000313" key="1">
    <source>
        <dbReference type="EMBL" id="AQU42769.1"/>
    </source>
</evidence>
<dbReference type="Pfam" id="PF24664">
    <property type="entry name" value="Monjiviricetes_fusion"/>
    <property type="match status" value="1"/>
</dbReference>
<sequence>MLNQVLGIAFMLVYVRCQNVGYDCTSDQSNYTTISLIDIGDCHFEDDDITEEVTEIQLLQTRETRYVNVYSCLINLHYTINYCGMHSHNSLVKGGIVVETYSVSNEECLTMHKLRRARIYGQEFQIESFNTTYTRWITLAGGIDHDGTCSRGIFNNKHGSYKDVVVHGQMSMLFSTGVAIRSVKGGDIKLASGIVCDSETISCIDPTYGYVFWNVKDLYPCAEDAYHVVYQGPATKVSTLLGKGRNGVARYSTMFSVKEDDQLFTLSTVGDKEICRYHMYQTEHPRYLIYETRNSVYPFKREPIPTNDLDLFMYVNAKIMYITKGIERSMRNMYRALSTEICELERQQLKTLMTIGYSNPSHFAYQYMNSPGFTAISAGEAIHVIKCTPVPISPRSSEDCTLEYPVYYANISYFMSPRTHVLQKTGTPTPCADVLTPEYKIANKWYSFRKGMFPTHNPIVISPKSPPRWEGLDLGNIISAGIYTPEQIERVRHQIMYPQERRAINEIFTGSLNGDSISHNSLNYGILIDKNQLKSQFHEWWLETWGIFKFVGELGSIAFSFYIIITLSRAALSALFKLKALHEIFGCSVVLFTSIIDGLADYILHKNSHKFSAPKKEQSQDIELQDVEAMQPLDTIATAPPECKFIDLPCQYTKKFSTFDFSLSPLYDKGLSLDPPPQVLNFFVY</sequence>
<reference evidence="1" key="1">
    <citation type="submission" date="2016-09" db="EMBL/GenBank/DDBJ databases">
        <title>Genome sequences of viruses found in moths in Washington state.</title>
        <authorList>
            <person name="Greninger A.L."/>
            <person name="Makhsous N."/>
            <person name="Shean R."/>
            <person name="Jerome K."/>
            <person name="Droppers D."/>
        </authorList>
    </citation>
    <scope>NUCLEOTIDE SEQUENCE</scope>
    <source>
        <strain evidence="1">J13</strain>
    </source>
</reference>
<dbReference type="EMBL" id="KX907619">
    <property type="protein sequence ID" value="AQU42769.1"/>
    <property type="molecule type" value="Genomic_RNA"/>
</dbReference>
<accession>A0A1S6PCZ7</accession>
<protein>
    <submittedName>
        <fullName evidence="1">VP2</fullName>
    </submittedName>
</protein>
<proteinExistence type="predicted"/>